<dbReference type="Gene3D" id="2.40.170.20">
    <property type="entry name" value="TonB-dependent receptor, beta-barrel domain"/>
    <property type="match status" value="1"/>
</dbReference>
<dbReference type="SUPFAM" id="SSF56935">
    <property type="entry name" value="Porins"/>
    <property type="match status" value="1"/>
</dbReference>
<dbReference type="AlphaFoldDB" id="A0A3E0WZW1"/>
<name>A0A3E0WZW1_9GAMM</name>
<dbReference type="Proteomes" id="UP000256763">
    <property type="component" value="Unassembled WGS sequence"/>
</dbReference>
<comment type="caution">
    <text evidence="14">The sequence shown here is derived from an EMBL/GenBank/DDBJ whole genome shotgun (WGS) entry which is preliminary data.</text>
</comment>
<sequence>MEVGIKADWFGGRLSANLAVYEITRKNERVRDPNDTQRSIQIGEFRSRGGEIDLVGELTPNWRLLVGVGYIDAEVTEDSDPDNIGKRPSNIPRYSGHLWTRYDFVDTGLGLGGGLNYVGKRETFDESVVLPAYTVFDLAAYYKLGALDLALNISNLTDERYFVGGFNDRMIFPGAPRTLSLTANYAF</sequence>
<evidence type="ECO:0000256" key="3">
    <source>
        <dbReference type="ARBA" id="ARBA00022452"/>
    </source>
</evidence>
<evidence type="ECO:0000256" key="12">
    <source>
        <dbReference type="PROSITE-ProRule" id="PRU01360"/>
    </source>
</evidence>
<evidence type="ECO:0000256" key="10">
    <source>
        <dbReference type="ARBA" id="ARBA00023136"/>
    </source>
</evidence>
<keyword evidence="3 12" id="KW-1134">Transmembrane beta strand</keyword>
<evidence type="ECO:0000259" key="13">
    <source>
        <dbReference type="Pfam" id="PF00593"/>
    </source>
</evidence>
<evidence type="ECO:0000256" key="5">
    <source>
        <dbReference type="ARBA" id="ARBA00022692"/>
    </source>
</evidence>
<dbReference type="Pfam" id="PF00593">
    <property type="entry name" value="TonB_dep_Rec_b-barrel"/>
    <property type="match status" value="1"/>
</dbReference>
<evidence type="ECO:0000313" key="14">
    <source>
        <dbReference type="EMBL" id="RFA38627.1"/>
    </source>
</evidence>
<gene>
    <name evidence="14" type="ORF">CAL65_04645</name>
</gene>
<evidence type="ECO:0000256" key="1">
    <source>
        <dbReference type="ARBA" id="ARBA00004571"/>
    </source>
</evidence>
<dbReference type="PANTHER" id="PTHR32552:SF68">
    <property type="entry name" value="FERRICHROME OUTER MEMBRANE TRANSPORTER_PHAGE RECEPTOR"/>
    <property type="match status" value="1"/>
</dbReference>
<keyword evidence="4" id="KW-0410">Iron transport</keyword>
<dbReference type="InterPro" id="IPR000531">
    <property type="entry name" value="Beta-barrel_TonB"/>
</dbReference>
<keyword evidence="8" id="KW-0406">Ion transport</keyword>
<dbReference type="GO" id="GO:0015344">
    <property type="term" value="F:siderophore uptake transmembrane transporter activity"/>
    <property type="evidence" value="ECO:0007669"/>
    <property type="project" value="TreeGrafter"/>
</dbReference>
<comment type="similarity">
    <text evidence="12">Belongs to the TonB-dependent receptor family.</text>
</comment>
<evidence type="ECO:0000256" key="4">
    <source>
        <dbReference type="ARBA" id="ARBA00022496"/>
    </source>
</evidence>
<dbReference type="OrthoDB" id="127311at2"/>
<evidence type="ECO:0000256" key="2">
    <source>
        <dbReference type="ARBA" id="ARBA00022448"/>
    </source>
</evidence>
<protein>
    <recommendedName>
        <fullName evidence="13">TonB-dependent receptor-like beta-barrel domain-containing protein</fullName>
    </recommendedName>
</protein>
<accession>A0A3E0WZW1</accession>
<dbReference type="GO" id="GO:0009279">
    <property type="term" value="C:cell outer membrane"/>
    <property type="evidence" value="ECO:0007669"/>
    <property type="project" value="UniProtKB-SubCell"/>
</dbReference>
<evidence type="ECO:0000256" key="8">
    <source>
        <dbReference type="ARBA" id="ARBA00023065"/>
    </source>
</evidence>
<evidence type="ECO:0000256" key="6">
    <source>
        <dbReference type="ARBA" id="ARBA00022729"/>
    </source>
</evidence>
<keyword evidence="11 12" id="KW-0998">Cell outer membrane</keyword>
<proteinExistence type="inferred from homology"/>
<feature type="domain" description="TonB-dependent receptor-like beta-barrel" evidence="13">
    <location>
        <begin position="2"/>
        <end position="156"/>
    </location>
</feature>
<evidence type="ECO:0000256" key="11">
    <source>
        <dbReference type="ARBA" id="ARBA00023237"/>
    </source>
</evidence>
<keyword evidence="2 12" id="KW-0813">Transport</keyword>
<keyword evidence="10 12" id="KW-0472">Membrane</keyword>
<dbReference type="PROSITE" id="PS52016">
    <property type="entry name" value="TONB_DEPENDENT_REC_3"/>
    <property type="match status" value="1"/>
</dbReference>
<evidence type="ECO:0000256" key="9">
    <source>
        <dbReference type="ARBA" id="ARBA00023077"/>
    </source>
</evidence>
<dbReference type="InterPro" id="IPR039426">
    <property type="entry name" value="TonB-dep_rcpt-like"/>
</dbReference>
<keyword evidence="7" id="KW-0408">Iron</keyword>
<dbReference type="InterPro" id="IPR036942">
    <property type="entry name" value="Beta-barrel_TonB_sf"/>
</dbReference>
<evidence type="ECO:0000313" key="15">
    <source>
        <dbReference type="Proteomes" id="UP000256763"/>
    </source>
</evidence>
<dbReference type="PANTHER" id="PTHR32552">
    <property type="entry name" value="FERRICHROME IRON RECEPTOR-RELATED"/>
    <property type="match status" value="1"/>
</dbReference>
<organism evidence="14 15">
    <name type="scientific">Alkalilimnicola ehrlichii</name>
    <dbReference type="NCBI Taxonomy" id="351052"/>
    <lineage>
        <taxon>Bacteria</taxon>
        <taxon>Pseudomonadati</taxon>
        <taxon>Pseudomonadota</taxon>
        <taxon>Gammaproteobacteria</taxon>
        <taxon>Chromatiales</taxon>
        <taxon>Ectothiorhodospiraceae</taxon>
        <taxon>Alkalilimnicola</taxon>
    </lineage>
</organism>
<keyword evidence="5 12" id="KW-0812">Transmembrane</keyword>
<evidence type="ECO:0000256" key="7">
    <source>
        <dbReference type="ARBA" id="ARBA00023004"/>
    </source>
</evidence>
<reference evidence="15" key="1">
    <citation type="submission" date="2017-05" db="EMBL/GenBank/DDBJ databases">
        <authorList>
            <person name="Sharma S."/>
            <person name="Sidhu C."/>
            <person name="Pinnaka A.K."/>
        </authorList>
    </citation>
    <scope>NUCLEOTIDE SEQUENCE [LARGE SCALE GENOMIC DNA]</scope>
    <source>
        <strain evidence="15">AK93</strain>
    </source>
</reference>
<keyword evidence="6" id="KW-0732">Signal</keyword>
<keyword evidence="9" id="KW-0798">TonB box</keyword>
<keyword evidence="15" id="KW-1185">Reference proteome</keyword>
<comment type="subcellular location">
    <subcellularLocation>
        <location evidence="1 12">Cell outer membrane</location>
        <topology evidence="1 12">Multi-pass membrane protein</topology>
    </subcellularLocation>
</comment>
<dbReference type="EMBL" id="NFZW01000003">
    <property type="protein sequence ID" value="RFA38627.1"/>
    <property type="molecule type" value="Genomic_DNA"/>
</dbReference>